<proteinExistence type="predicted"/>
<gene>
    <name evidence="1" type="ORF">TSIB3V08_LOCUS8291</name>
</gene>
<accession>A0A7R9B125</accession>
<dbReference type="AlphaFoldDB" id="A0A7R9B125"/>
<sequence>MTYNYNTTGTSKKHPTELRQYKNDKIKFNLQNPRPAPQRNQLTMEEVLFKKTKLAYNDPKAQSINKRAAVGNPDEGCVYNPPSREEVQMRVIKLNLLGLIAGETGSVAGGALRKLLNISSPPPAETELEAGVAVLLTGDSTKQTTLNNEHRCENAINQPSPNRSWVADLGAVLPASAVVRGIFGLVEPFGLGSSWGTVVSDAALFDLRTCRC</sequence>
<name>A0A7R9B125_TIMSH</name>
<protein>
    <submittedName>
        <fullName evidence="1">Uncharacterized protein</fullName>
    </submittedName>
</protein>
<reference evidence="1" key="1">
    <citation type="submission" date="2020-11" db="EMBL/GenBank/DDBJ databases">
        <authorList>
            <person name="Tran Van P."/>
        </authorList>
    </citation>
    <scope>NUCLEOTIDE SEQUENCE</scope>
</reference>
<evidence type="ECO:0000313" key="1">
    <source>
        <dbReference type="EMBL" id="CAD7264231.1"/>
    </source>
</evidence>
<organism evidence="1">
    <name type="scientific">Timema shepardi</name>
    <name type="common">Walking stick</name>
    <dbReference type="NCBI Taxonomy" id="629360"/>
    <lineage>
        <taxon>Eukaryota</taxon>
        <taxon>Metazoa</taxon>
        <taxon>Ecdysozoa</taxon>
        <taxon>Arthropoda</taxon>
        <taxon>Hexapoda</taxon>
        <taxon>Insecta</taxon>
        <taxon>Pterygota</taxon>
        <taxon>Neoptera</taxon>
        <taxon>Polyneoptera</taxon>
        <taxon>Phasmatodea</taxon>
        <taxon>Timematodea</taxon>
        <taxon>Timematoidea</taxon>
        <taxon>Timematidae</taxon>
        <taxon>Timema</taxon>
    </lineage>
</organism>
<dbReference type="EMBL" id="OC004213">
    <property type="protein sequence ID" value="CAD7264231.1"/>
    <property type="molecule type" value="Genomic_DNA"/>
</dbReference>